<organism evidence="1 2">
    <name type="scientific">Chlorella ohadii</name>
    <dbReference type="NCBI Taxonomy" id="2649997"/>
    <lineage>
        <taxon>Eukaryota</taxon>
        <taxon>Viridiplantae</taxon>
        <taxon>Chlorophyta</taxon>
        <taxon>core chlorophytes</taxon>
        <taxon>Trebouxiophyceae</taxon>
        <taxon>Chlorellales</taxon>
        <taxon>Chlorellaceae</taxon>
        <taxon>Chlorella clade</taxon>
        <taxon>Chlorella</taxon>
    </lineage>
</organism>
<dbReference type="Proteomes" id="UP001205105">
    <property type="component" value="Unassembled WGS sequence"/>
</dbReference>
<accession>A0AAD5DRU6</accession>
<sequence length="277" mass="28897">MVEVRCCGELLRLSQQQGTGSSVAAAAAGWSPLLGAPWVKAVPGLAGSLAKLRQLQQEHGSLPSQLIERHGLEAVQPLATLTAFREQVAAAPGPWCDGTGPDDPPPDEQAVALLTAGELAAFLAGARGICLLQLLKGWGDTSDGRQQPLLRPWVLTLLQEAAGHKGVALLPSAAPGDARQLGETLVLAARQQPWQAWAKHLAGLGVQSSIVADSPFYKLLIGRMLGYREANIRHHIQSTGGQLSGEVAAAVDAELASLSAAPPSLPWTGRGSRRGKA</sequence>
<reference evidence="1" key="1">
    <citation type="submission" date="2020-11" db="EMBL/GenBank/DDBJ databases">
        <title>Chlorella ohadii genome sequencing and assembly.</title>
        <authorList>
            <person name="Murik O."/>
            <person name="Treves H."/>
            <person name="Kedem I."/>
            <person name="Shotland Y."/>
            <person name="Kaplan A."/>
        </authorList>
    </citation>
    <scope>NUCLEOTIDE SEQUENCE</scope>
    <source>
        <strain evidence="1">1</strain>
    </source>
</reference>
<protein>
    <submittedName>
        <fullName evidence="1">Uncharacterized protein</fullName>
    </submittedName>
</protein>
<dbReference type="AlphaFoldDB" id="A0AAD5DRU6"/>
<dbReference type="EMBL" id="JADXDR010000043">
    <property type="protein sequence ID" value="KAI7843137.1"/>
    <property type="molecule type" value="Genomic_DNA"/>
</dbReference>
<evidence type="ECO:0000313" key="2">
    <source>
        <dbReference type="Proteomes" id="UP001205105"/>
    </source>
</evidence>
<gene>
    <name evidence="1" type="ORF">COHA_003308</name>
</gene>
<keyword evidence="2" id="KW-1185">Reference proteome</keyword>
<name>A0AAD5DRU6_9CHLO</name>
<comment type="caution">
    <text evidence="1">The sequence shown here is derived from an EMBL/GenBank/DDBJ whole genome shotgun (WGS) entry which is preliminary data.</text>
</comment>
<evidence type="ECO:0000313" key="1">
    <source>
        <dbReference type="EMBL" id="KAI7843137.1"/>
    </source>
</evidence>
<proteinExistence type="predicted"/>